<dbReference type="PANTHER" id="PTHR24183:SF1">
    <property type="entry name" value="FIBRONECTIN TYPE 3 AND ANKYRIN REPEAT DOMAINS PROTEIN 1"/>
    <property type="match status" value="1"/>
</dbReference>
<dbReference type="InterPro" id="IPR002110">
    <property type="entry name" value="Ankyrin_rpt"/>
</dbReference>
<dbReference type="EMBL" id="MU825898">
    <property type="protein sequence ID" value="KAJ7383481.1"/>
    <property type="molecule type" value="Genomic_DNA"/>
</dbReference>
<dbReference type="AlphaFoldDB" id="A0A9W9ZL10"/>
<feature type="repeat" description="ANK" evidence="1">
    <location>
        <begin position="387"/>
        <end position="419"/>
    </location>
</feature>
<dbReference type="GO" id="GO:0005634">
    <property type="term" value="C:nucleus"/>
    <property type="evidence" value="ECO:0007669"/>
    <property type="project" value="TreeGrafter"/>
</dbReference>
<dbReference type="Proteomes" id="UP001163046">
    <property type="component" value="Unassembled WGS sequence"/>
</dbReference>
<accession>A0A9W9ZL10</accession>
<feature type="region of interest" description="Disordered" evidence="2">
    <location>
        <begin position="489"/>
        <end position="534"/>
    </location>
</feature>
<dbReference type="Pfam" id="PF00023">
    <property type="entry name" value="Ank"/>
    <property type="match status" value="1"/>
</dbReference>
<feature type="repeat" description="ANK" evidence="1">
    <location>
        <begin position="420"/>
        <end position="452"/>
    </location>
</feature>
<dbReference type="SMART" id="SM00248">
    <property type="entry name" value="ANK"/>
    <property type="match status" value="5"/>
</dbReference>
<feature type="region of interest" description="Disordered" evidence="2">
    <location>
        <begin position="237"/>
        <end position="269"/>
    </location>
</feature>
<evidence type="ECO:0000313" key="3">
    <source>
        <dbReference type="EMBL" id="KAJ7383481.1"/>
    </source>
</evidence>
<evidence type="ECO:0000256" key="1">
    <source>
        <dbReference type="PROSITE-ProRule" id="PRU00023"/>
    </source>
</evidence>
<dbReference type="PROSITE" id="PS50088">
    <property type="entry name" value="ANK_REPEAT"/>
    <property type="match status" value="3"/>
</dbReference>
<dbReference type="PANTHER" id="PTHR24183">
    <property type="entry name" value="FIBRONECTIN TYPE 3 AND ANKYRIN REPEAT DOMAINS PROTEIN 1"/>
    <property type="match status" value="1"/>
</dbReference>
<dbReference type="SUPFAM" id="SSF48403">
    <property type="entry name" value="Ankyrin repeat"/>
    <property type="match status" value="1"/>
</dbReference>
<dbReference type="Pfam" id="PF12796">
    <property type="entry name" value="Ank_2"/>
    <property type="match status" value="1"/>
</dbReference>
<organism evidence="3 4">
    <name type="scientific">Desmophyllum pertusum</name>
    <dbReference type="NCBI Taxonomy" id="174260"/>
    <lineage>
        <taxon>Eukaryota</taxon>
        <taxon>Metazoa</taxon>
        <taxon>Cnidaria</taxon>
        <taxon>Anthozoa</taxon>
        <taxon>Hexacorallia</taxon>
        <taxon>Scleractinia</taxon>
        <taxon>Caryophylliina</taxon>
        <taxon>Caryophylliidae</taxon>
        <taxon>Desmophyllum</taxon>
    </lineage>
</organism>
<dbReference type="Gene3D" id="1.25.40.20">
    <property type="entry name" value="Ankyrin repeat-containing domain"/>
    <property type="match status" value="1"/>
</dbReference>
<evidence type="ECO:0000313" key="4">
    <source>
        <dbReference type="Proteomes" id="UP001163046"/>
    </source>
</evidence>
<reference evidence="3" key="1">
    <citation type="submission" date="2023-01" db="EMBL/GenBank/DDBJ databases">
        <title>Genome assembly of the deep-sea coral Lophelia pertusa.</title>
        <authorList>
            <person name="Herrera S."/>
            <person name="Cordes E."/>
        </authorList>
    </citation>
    <scope>NUCLEOTIDE SEQUENCE</scope>
    <source>
        <strain evidence="3">USNM1676648</strain>
        <tissue evidence="3">Polyp</tissue>
    </source>
</reference>
<protein>
    <submittedName>
        <fullName evidence="3">Uncharacterized protein</fullName>
    </submittedName>
</protein>
<gene>
    <name evidence="3" type="ORF">OS493_027642</name>
</gene>
<comment type="caution">
    <text evidence="3">The sequence shown here is derived from an EMBL/GenBank/DDBJ whole genome shotgun (WGS) entry which is preliminary data.</text>
</comment>
<feature type="compositionally biased region" description="Basic and acidic residues" evidence="2">
    <location>
        <begin position="514"/>
        <end position="523"/>
    </location>
</feature>
<evidence type="ECO:0000256" key="2">
    <source>
        <dbReference type="SAM" id="MobiDB-lite"/>
    </source>
</evidence>
<feature type="compositionally biased region" description="Basic residues" evidence="2">
    <location>
        <begin position="524"/>
        <end position="534"/>
    </location>
</feature>
<feature type="repeat" description="ANK" evidence="1">
    <location>
        <begin position="354"/>
        <end position="386"/>
    </location>
</feature>
<name>A0A9W9ZL10_9CNID</name>
<proteinExistence type="predicted"/>
<dbReference type="OrthoDB" id="10251692at2759"/>
<sequence>MAVVNGEMYKPEAVTSLNMSQPGFDEEEVFSKGGHSLRRQAANGYSTWFEDAAGEDYYKEMIPEPEPGDTQHVYQHEDFYQRKMVPEEETATPMNRRVQTPIFSPPMGFRDATPAGGKLVKVKTGLVDQPRQQPSIISTTSHIDSITLHEWENVNFIESDIKLRQIPKTVATASSGFDDRSADYSSTEYSYRNHGRPGPVNGHSQQSLIMTKSESELQSDYEDSVFTEQEYHDDMGSGRFAVVPPPYVPPPDYRRTAGRSDEKYNDDSISTDTFDRGYKSPLLSAASISSIYKEKEMFLSREELQMSVRGAEDKEIEKQIELCRDLMIAAKAGDEEEAKRTIEEGVDVNHQNEFGQSAMMIASWEGHLGIVEALMSAEADPNLQDGFGKSALHEAAVSGQHGIVHRLIPGGADVNLADEEHRTPLHYAAMRGKRRIVEVMLLFGADVSLLTKSGESAVELAYWYRYDDIVTLLMSTGDKKTRKEMESQIRKQKRGQLSAAASLPNLSKVSSMKELSRTRSRPDLHKKKSICSIQ</sequence>
<feature type="compositionally biased region" description="Basic and acidic residues" evidence="2">
    <location>
        <begin position="252"/>
        <end position="266"/>
    </location>
</feature>
<keyword evidence="4" id="KW-1185">Reference proteome</keyword>
<keyword evidence="1" id="KW-0040">ANK repeat</keyword>
<dbReference type="PROSITE" id="PS50297">
    <property type="entry name" value="ANK_REP_REGION"/>
    <property type="match status" value="3"/>
</dbReference>
<dbReference type="InterPro" id="IPR036770">
    <property type="entry name" value="Ankyrin_rpt-contain_sf"/>
</dbReference>
<dbReference type="GO" id="GO:0042981">
    <property type="term" value="P:regulation of apoptotic process"/>
    <property type="evidence" value="ECO:0007669"/>
    <property type="project" value="TreeGrafter"/>
</dbReference>